<evidence type="ECO:0000256" key="2">
    <source>
        <dbReference type="ARBA" id="ARBA00009399"/>
    </source>
</evidence>
<sequence length="159" mass="18092">MVKTSIDILFQKLFNYIAPDKHHKKLIQFTKFALVGFTGLIIDASTVYLLCPLIGLTISTLIAYFIAATSNWFINRFWTFNGLGKQQYILYQWIKYIIANSMGFFLNRGTVFILFSLSTTCLNHPIIALIAGAAAGMLANFNLSRKLVYTNKFSKKTRK</sequence>
<keyword evidence="4 6" id="KW-1133">Transmembrane helix</keyword>
<evidence type="ECO:0000259" key="7">
    <source>
        <dbReference type="Pfam" id="PF04138"/>
    </source>
</evidence>
<feature type="transmembrane region" description="Helical" evidence="6">
    <location>
        <begin position="56"/>
        <end position="75"/>
    </location>
</feature>
<comment type="similarity">
    <text evidence="2">Belongs to the GtrA family.</text>
</comment>
<dbReference type="GO" id="GO:0000271">
    <property type="term" value="P:polysaccharide biosynthetic process"/>
    <property type="evidence" value="ECO:0007669"/>
    <property type="project" value="InterPro"/>
</dbReference>
<dbReference type="PANTHER" id="PTHR38459:SF1">
    <property type="entry name" value="PROPHAGE BACTOPRENOL-LINKED GLUCOSE TRANSLOCASE HOMOLOG"/>
    <property type="match status" value="1"/>
</dbReference>
<dbReference type="PATRIC" id="fig|1208583.4.peg.199"/>
<evidence type="ECO:0000256" key="6">
    <source>
        <dbReference type="SAM" id="Phobius"/>
    </source>
</evidence>
<evidence type="ECO:0000313" key="9">
    <source>
        <dbReference type="Proteomes" id="UP000019250"/>
    </source>
</evidence>
<reference evidence="8 9" key="1">
    <citation type="journal article" date="2014" name="Genome Announc.">
        <title>Draft Genome Sequence of Commensalibacter papalotli MX01, a Symbiont Identified from the Guts of Overwintering Monarch Butterflies.</title>
        <authorList>
            <person name="Servin-Garciduenas L.E."/>
            <person name="Sanchez-Quinto A."/>
            <person name="Martinez-Romero E."/>
        </authorList>
    </citation>
    <scope>NUCLEOTIDE SEQUENCE [LARGE SCALE GENOMIC DNA]</scope>
    <source>
        <strain evidence="9">MX-MONARCH01</strain>
    </source>
</reference>
<proteinExistence type="inferred from homology"/>
<dbReference type="EMBL" id="ATSX01000001">
    <property type="protein sequence ID" value="EUK18286.1"/>
    <property type="molecule type" value="Genomic_DNA"/>
</dbReference>
<name>W7E5C2_9PROT</name>
<dbReference type="AlphaFoldDB" id="W7E5C2"/>
<evidence type="ECO:0000313" key="8">
    <source>
        <dbReference type="EMBL" id="EUK18286.1"/>
    </source>
</evidence>
<dbReference type="GO" id="GO:0005886">
    <property type="term" value="C:plasma membrane"/>
    <property type="evidence" value="ECO:0007669"/>
    <property type="project" value="TreeGrafter"/>
</dbReference>
<comment type="caution">
    <text evidence="8">The sequence shown here is derived from an EMBL/GenBank/DDBJ whole genome shotgun (WGS) entry which is preliminary data.</text>
</comment>
<dbReference type="STRING" id="1208583.COMX_01010"/>
<evidence type="ECO:0000256" key="4">
    <source>
        <dbReference type="ARBA" id="ARBA00022989"/>
    </source>
</evidence>
<gene>
    <name evidence="8" type="ORF">COMX_01010</name>
</gene>
<feature type="domain" description="GtrA/DPMS transmembrane" evidence="7">
    <location>
        <begin position="31"/>
        <end position="148"/>
    </location>
</feature>
<dbReference type="eggNOG" id="COG2246">
    <property type="taxonomic scope" value="Bacteria"/>
</dbReference>
<dbReference type="PANTHER" id="PTHR38459">
    <property type="entry name" value="PROPHAGE BACTOPRENOL-LINKED GLUCOSE TRANSLOCASE HOMOLOG"/>
    <property type="match status" value="1"/>
</dbReference>
<feature type="transmembrane region" description="Helical" evidence="6">
    <location>
        <begin position="124"/>
        <end position="143"/>
    </location>
</feature>
<organism evidence="8 9">
    <name type="scientific">Commensalibacter papalotli</name>
    <name type="common">ex Servin-Garciduenas et al. 2014</name>
    <dbReference type="NCBI Taxonomy" id="1208583"/>
    <lineage>
        <taxon>Bacteria</taxon>
        <taxon>Pseudomonadati</taxon>
        <taxon>Pseudomonadota</taxon>
        <taxon>Alphaproteobacteria</taxon>
        <taxon>Acetobacterales</taxon>
        <taxon>Acetobacteraceae</taxon>
    </lineage>
</organism>
<evidence type="ECO:0000256" key="5">
    <source>
        <dbReference type="ARBA" id="ARBA00023136"/>
    </source>
</evidence>
<dbReference type="InterPro" id="IPR007267">
    <property type="entry name" value="GtrA_DPMS_TM"/>
</dbReference>
<evidence type="ECO:0000256" key="1">
    <source>
        <dbReference type="ARBA" id="ARBA00004141"/>
    </source>
</evidence>
<evidence type="ECO:0000256" key="3">
    <source>
        <dbReference type="ARBA" id="ARBA00022692"/>
    </source>
</evidence>
<protein>
    <recommendedName>
        <fullName evidence="7">GtrA/DPMS transmembrane domain-containing protein</fullName>
    </recommendedName>
</protein>
<accession>W7E5C2</accession>
<dbReference type="RefSeq" id="WP_084051482.1">
    <property type="nucleotide sequence ID" value="NZ_ATSX01000001.1"/>
</dbReference>
<keyword evidence="5 6" id="KW-0472">Membrane</keyword>
<feature type="transmembrane region" description="Helical" evidence="6">
    <location>
        <begin position="96"/>
        <end position="118"/>
    </location>
</feature>
<dbReference type="Proteomes" id="UP000019250">
    <property type="component" value="Unassembled WGS sequence"/>
</dbReference>
<keyword evidence="3 6" id="KW-0812">Transmembrane</keyword>
<dbReference type="Pfam" id="PF04138">
    <property type="entry name" value="GtrA_DPMS_TM"/>
    <property type="match status" value="1"/>
</dbReference>
<dbReference type="OrthoDB" id="7360864at2"/>
<comment type="subcellular location">
    <subcellularLocation>
        <location evidence="1">Membrane</location>
        <topology evidence="1">Multi-pass membrane protein</topology>
    </subcellularLocation>
</comment>
<dbReference type="InterPro" id="IPR051401">
    <property type="entry name" value="GtrA_CellWall_Glycosyl"/>
</dbReference>
<keyword evidence="9" id="KW-1185">Reference proteome</keyword>
<feature type="transmembrane region" description="Helical" evidence="6">
    <location>
        <begin position="32"/>
        <end position="50"/>
    </location>
</feature>